<dbReference type="EMBL" id="CP040852">
    <property type="protein sequence ID" value="QIA90656.1"/>
    <property type="molecule type" value="Genomic_DNA"/>
</dbReference>
<name>A0AAE6WH22_9LACO</name>
<dbReference type="SUPFAM" id="SSF46785">
    <property type="entry name" value="Winged helix' DNA-binding domain"/>
    <property type="match status" value="1"/>
</dbReference>
<organism evidence="1 2">
    <name type="scientific">Ligilactobacillus murinus</name>
    <dbReference type="NCBI Taxonomy" id="1622"/>
    <lineage>
        <taxon>Bacteria</taxon>
        <taxon>Bacillati</taxon>
        <taxon>Bacillota</taxon>
        <taxon>Bacilli</taxon>
        <taxon>Lactobacillales</taxon>
        <taxon>Lactobacillaceae</taxon>
        <taxon>Ligilactobacillus</taxon>
    </lineage>
</organism>
<dbReference type="RefSeq" id="WP_163587829.1">
    <property type="nucleotide sequence ID" value="NZ_CP040852.1"/>
</dbReference>
<evidence type="ECO:0000313" key="1">
    <source>
        <dbReference type="EMBL" id="QIA90656.1"/>
    </source>
</evidence>
<sequence length="95" mass="11001">MRSRKEEVLEILTKNHNKFTAKELADELQIDRTNVSWYLNELTKEGMVQKIDGRPVKFQSTTVMVKKHIDFDNLIGRKDSLKSQIQKAKAAILLS</sequence>
<evidence type="ECO:0000313" key="2">
    <source>
        <dbReference type="Proteomes" id="UP000463931"/>
    </source>
</evidence>
<gene>
    <name evidence="1" type="ORF">FEE40_11095</name>
</gene>
<dbReference type="Proteomes" id="UP000463931">
    <property type="component" value="Chromosome"/>
</dbReference>
<protein>
    <submittedName>
        <fullName evidence="1">HTH domain-containing protein</fullName>
    </submittedName>
</protein>
<accession>A0AAE6WH22</accession>
<dbReference type="InterPro" id="IPR036390">
    <property type="entry name" value="WH_DNA-bd_sf"/>
</dbReference>
<dbReference type="Pfam" id="PF01978">
    <property type="entry name" value="TrmB"/>
    <property type="match status" value="1"/>
</dbReference>
<dbReference type="InterPro" id="IPR002831">
    <property type="entry name" value="Tscrpt_reg_TrmB_N"/>
</dbReference>
<dbReference type="Gene3D" id="1.10.10.10">
    <property type="entry name" value="Winged helix-like DNA-binding domain superfamily/Winged helix DNA-binding domain"/>
    <property type="match status" value="1"/>
</dbReference>
<dbReference type="AlphaFoldDB" id="A0AAE6WH22"/>
<proteinExistence type="predicted"/>
<dbReference type="InterPro" id="IPR036388">
    <property type="entry name" value="WH-like_DNA-bd_sf"/>
</dbReference>
<reference evidence="1 2" key="1">
    <citation type="journal article" date="2019" name="Nat. Med.">
        <title>Preventing dysbiosis of the neonatal mouse intestinal microbiome protects against late-onset sepsis.</title>
        <authorList>
            <person name="Singer J.R."/>
            <person name="Blosser E.G."/>
            <person name="Zindl C.L."/>
            <person name="Silberger D.J."/>
            <person name="Conlan S."/>
            <person name="Laufer V.A."/>
            <person name="DiToro D."/>
            <person name="Deming C."/>
            <person name="Kumar R."/>
            <person name="Morrow C.D."/>
            <person name="Segre J.A."/>
            <person name="Gray M.J."/>
            <person name="Randolph D.A."/>
            <person name="Weaver C.T."/>
        </authorList>
    </citation>
    <scope>NUCLEOTIDE SEQUENCE [LARGE SCALE GENOMIC DNA]</scope>
    <source>
        <strain evidence="1 2">V10</strain>
    </source>
</reference>